<dbReference type="CDD" id="cd05658">
    <property type="entry name" value="M18_DAP"/>
    <property type="match status" value="1"/>
</dbReference>
<dbReference type="GO" id="GO:0005737">
    <property type="term" value="C:cytoplasm"/>
    <property type="evidence" value="ECO:0007669"/>
    <property type="project" value="UniProtKB-ARBA"/>
</dbReference>
<keyword evidence="6 9" id="KW-0378">Hydrolase</keyword>
<comment type="similarity">
    <text evidence="2 9">Belongs to the peptidase M18 family.</text>
</comment>
<dbReference type="Pfam" id="PF02127">
    <property type="entry name" value="Peptidase_M18"/>
    <property type="match status" value="1"/>
</dbReference>
<dbReference type="EMBL" id="BRLB01000001">
    <property type="protein sequence ID" value="GKX27826.1"/>
    <property type="molecule type" value="Genomic_DNA"/>
</dbReference>
<dbReference type="GO" id="GO:0004177">
    <property type="term" value="F:aminopeptidase activity"/>
    <property type="evidence" value="ECO:0007669"/>
    <property type="project" value="UniProtKB-KW"/>
</dbReference>
<evidence type="ECO:0000256" key="7">
    <source>
        <dbReference type="ARBA" id="ARBA00022833"/>
    </source>
</evidence>
<dbReference type="RefSeq" id="WP_281811523.1">
    <property type="nucleotide sequence ID" value="NZ_BRLB01000001.1"/>
</dbReference>
<evidence type="ECO:0000256" key="10">
    <source>
        <dbReference type="RuleBase" id="RU004387"/>
    </source>
</evidence>
<dbReference type="Proteomes" id="UP001144256">
    <property type="component" value="Unassembled WGS sequence"/>
</dbReference>
<comment type="cofactor">
    <cofactor evidence="1 10">
        <name>Zn(2+)</name>
        <dbReference type="ChEBI" id="CHEBI:29105"/>
    </cofactor>
</comment>
<keyword evidence="5 9" id="KW-0479">Metal-binding</keyword>
<dbReference type="PRINTS" id="PR00932">
    <property type="entry name" value="AMINO1PTASE"/>
</dbReference>
<dbReference type="AlphaFoldDB" id="A0A9W6DD03"/>
<dbReference type="Gene3D" id="3.40.630.10">
    <property type="entry name" value="Zn peptidases"/>
    <property type="match status" value="1"/>
</dbReference>
<comment type="caution">
    <text evidence="11">The sequence shown here is derived from an EMBL/GenBank/DDBJ whole genome shotgun (WGS) entry which is preliminary data.</text>
</comment>
<gene>
    <name evidence="11" type="primary">apeB</name>
    <name evidence="11" type="ORF">SH1V18_03060</name>
</gene>
<keyword evidence="3 9" id="KW-0031">Aminopeptidase</keyword>
<evidence type="ECO:0000256" key="6">
    <source>
        <dbReference type="ARBA" id="ARBA00022801"/>
    </source>
</evidence>
<evidence type="ECO:0000256" key="5">
    <source>
        <dbReference type="ARBA" id="ARBA00022723"/>
    </source>
</evidence>
<accession>A0A9W6DD03</accession>
<reference evidence="11" key="1">
    <citation type="submission" date="2022-06" db="EMBL/GenBank/DDBJ databases">
        <title>Vallitalea longa sp. nov., an anaerobic bacterium isolated from marine sediment.</title>
        <authorList>
            <person name="Hirano S."/>
            <person name="Terahara T."/>
            <person name="Mori K."/>
            <person name="Hamada M."/>
            <person name="Matsumoto R."/>
            <person name="Kobayashi T."/>
        </authorList>
    </citation>
    <scope>NUCLEOTIDE SEQUENCE</scope>
    <source>
        <strain evidence="11">SH18-1</strain>
    </source>
</reference>
<organism evidence="11 12">
    <name type="scientific">Vallitalea longa</name>
    <dbReference type="NCBI Taxonomy" id="2936439"/>
    <lineage>
        <taxon>Bacteria</taxon>
        <taxon>Bacillati</taxon>
        <taxon>Bacillota</taxon>
        <taxon>Clostridia</taxon>
        <taxon>Lachnospirales</taxon>
        <taxon>Vallitaleaceae</taxon>
        <taxon>Vallitalea</taxon>
    </lineage>
</organism>
<proteinExistence type="inferred from homology"/>
<keyword evidence="12" id="KW-1185">Reference proteome</keyword>
<dbReference type="InterPro" id="IPR001948">
    <property type="entry name" value="Peptidase_M18"/>
</dbReference>
<dbReference type="EC" id="3.4.11.-" evidence="10"/>
<dbReference type="GO" id="GO:0006508">
    <property type="term" value="P:proteolysis"/>
    <property type="evidence" value="ECO:0007669"/>
    <property type="project" value="UniProtKB-KW"/>
</dbReference>
<keyword evidence="8 9" id="KW-0482">Metalloprotease</keyword>
<evidence type="ECO:0000313" key="12">
    <source>
        <dbReference type="Proteomes" id="UP001144256"/>
    </source>
</evidence>
<evidence type="ECO:0000256" key="3">
    <source>
        <dbReference type="ARBA" id="ARBA00022438"/>
    </source>
</evidence>
<name>A0A9W6DD03_9FIRM</name>
<evidence type="ECO:0000256" key="2">
    <source>
        <dbReference type="ARBA" id="ARBA00008290"/>
    </source>
</evidence>
<evidence type="ECO:0000256" key="9">
    <source>
        <dbReference type="RuleBase" id="RU004386"/>
    </source>
</evidence>
<protein>
    <recommendedName>
        <fullName evidence="10">M18 family aminopeptidase</fullName>
        <ecNumber evidence="10">3.4.11.-</ecNumber>
    </recommendedName>
</protein>
<dbReference type="SUPFAM" id="SSF101821">
    <property type="entry name" value="Aminopeptidase/glucanase lid domain"/>
    <property type="match status" value="1"/>
</dbReference>
<keyword evidence="7 9" id="KW-0862">Zinc</keyword>
<dbReference type="Gene3D" id="2.30.250.10">
    <property type="entry name" value="Aminopeptidase i, Domain 2"/>
    <property type="match status" value="1"/>
</dbReference>
<sequence>MKTSMSYSKDLMTFIEKSTSPYHSVIQGKKILDEKGFKELNMKDEWQVEKGGKYYVIPYSSMIIAFTLGEYVDKMGYKIIISHTDSPSFKIKPVSEIKTDNYITLNTEVYGGPVYYTWFDRPLSLAGKVALKSDNPMKPLIKYIDFKKSVLTIPSLAIHMNREVNKGVELSPQKDTLPLIGQINKTLSKDNYLVSYIAKELGTEIENILDFDLYLYLTGKGNVVGINEEFVQSSRLDDLAMVYTSLVSIANTENKSGINIAACFDNEEIGSRTKQGADSVLFSNIIERISMALSRTRSKQYRMLEESFIISADAAHALHPNAVEKNDPTNRPVINEGIVLKLSAKQSYATDCESTGTIQQLCDENKIPYQKFVNHSCIPGGKTLGPVVTAYLPIKAVDVGVPMLAMHSINELVGVDDLLNMSKLFDNFYAL</sequence>
<dbReference type="InterPro" id="IPR023358">
    <property type="entry name" value="Peptidase_M18_dom2"/>
</dbReference>
<evidence type="ECO:0000256" key="8">
    <source>
        <dbReference type="ARBA" id="ARBA00023049"/>
    </source>
</evidence>
<dbReference type="GO" id="GO:0008237">
    <property type="term" value="F:metallopeptidase activity"/>
    <property type="evidence" value="ECO:0007669"/>
    <property type="project" value="UniProtKB-KW"/>
</dbReference>
<dbReference type="SUPFAM" id="SSF53187">
    <property type="entry name" value="Zn-dependent exopeptidases"/>
    <property type="match status" value="1"/>
</dbReference>
<keyword evidence="4 9" id="KW-0645">Protease</keyword>
<dbReference type="GO" id="GO:0008270">
    <property type="term" value="F:zinc ion binding"/>
    <property type="evidence" value="ECO:0007669"/>
    <property type="project" value="InterPro"/>
</dbReference>
<evidence type="ECO:0000256" key="4">
    <source>
        <dbReference type="ARBA" id="ARBA00022670"/>
    </source>
</evidence>
<evidence type="ECO:0000256" key="1">
    <source>
        <dbReference type="ARBA" id="ARBA00001947"/>
    </source>
</evidence>
<dbReference type="PANTHER" id="PTHR28570:SF3">
    <property type="entry name" value="ASPARTYL AMINOPEPTIDASE"/>
    <property type="match status" value="1"/>
</dbReference>
<dbReference type="NCBIfam" id="NF002759">
    <property type="entry name" value="PRK02813.1"/>
    <property type="match status" value="1"/>
</dbReference>
<evidence type="ECO:0000313" key="11">
    <source>
        <dbReference type="EMBL" id="GKX27826.1"/>
    </source>
</evidence>
<dbReference type="PANTHER" id="PTHR28570">
    <property type="entry name" value="ASPARTYL AMINOPEPTIDASE"/>
    <property type="match status" value="1"/>
</dbReference>